<dbReference type="InterPro" id="IPR001647">
    <property type="entry name" value="HTH_TetR"/>
</dbReference>
<dbReference type="SUPFAM" id="SSF48498">
    <property type="entry name" value="Tetracyclin repressor-like, C-terminal domain"/>
    <property type="match status" value="1"/>
</dbReference>
<evidence type="ECO:0000259" key="5">
    <source>
        <dbReference type="PROSITE" id="PS50977"/>
    </source>
</evidence>
<dbReference type="SUPFAM" id="SSF46689">
    <property type="entry name" value="Homeodomain-like"/>
    <property type="match status" value="1"/>
</dbReference>
<dbReference type="Gene3D" id="1.10.357.10">
    <property type="entry name" value="Tetracycline Repressor, domain 2"/>
    <property type="match status" value="1"/>
</dbReference>
<proteinExistence type="predicted"/>
<dbReference type="PANTHER" id="PTHR30055:SF234">
    <property type="entry name" value="HTH-TYPE TRANSCRIPTIONAL REGULATOR BETI"/>
    <property type="match status" value="1"/>
</dbReference>
<dbReference type="EMBL" id="SJFN01000015">
    <property type="protein sequence ID" value="TBW37422.1"/>
    <property type="molecule type" value="Genomic_DNA"/>
</dbReference>
<dbReference type="Pfam" id="PF00440">
    <property type="entry name" value="TetR_N"/>
    <property type="match status" value="1"/>
</dbReference>
<keyword evidence="7" id="KW-1185">Reference proteome</keyword>
<evidence type="ECO:0000313" key="7">
    <source>
        <dbReference type="Proteomes" id="UP000292781"/>
    </source>
</evidence>
<sequence>MPSTSNEMPLRADARRNRERLLAAAEELFSEQGAATTFDDVAKRAKVGIGTLYRRFPTREALLAAMCDERLLAIAEAGRAREGRCDPVGALRVFIEELVAATNVYRGLAASLGTVLGHPTRGCAATTEQGRRLLHRAQTAGVVRPDVSMDDLICVITAVALATAEASDPAARITHLVGLFLDGAVESRARR</sequence>
<dbReference type="InterPro" id="IPR036271">
    <property type="entry name" value="Tet_transcr_reg_TetR-rel_C_sf"/>
</dbReference>
<dbReference type="InterPro" id="IPR009057">
    <property type="entry name" value="Homeodomain-like_sf"/>
</dbReference>
<dbReference type="AlphaFoldDB" id="A0A4Q9VP16"/>
<evidence type="ECO:0000256" key="1">
    <source>
        <dbReference type="ARBA" id="ARBA00023015"/>
    </source>
</evidence>
<feature type="domain" description="HTH tetR-type" evidence="5">
    <location>
        <begin position="15"/>
        <end position="74"/>
    </location>
</feature>
<evidence type="ECO:0000313" key="6">
    <source>
        <dbReference type="EMBL" id="TBW37422.1"/>
    </source>
</evidence>
<dbReference type="InterPro" id="IPR049445">
    <property type="entry name" value="TetR_SbtR-like_C"/>
</dbReference>
<dbReference type="GO" id="GO:0000976">
    <property type="term" value="F:transcription cis-regulatory region binding"/>
    <property type="evidence" value="ECO:0007669"/>
    <property type="project" value="TreeGrafter"/>
</dbReference>
<dbReference type="Proteomes" id="UP000292781">
    <property type="component" value="Unassembled WGS sequence"/>
</dbReference>
<protein>
    <submittedName>
        <fullName evidence="6">TetR/AcrR family transcriptional regulator</fullName>
    </submittedName>
</protein>
<keyword evidence="1" id="KW-0805">Transcription regulation</keyword>
<dbReference type="PANTHER" id="PTHR30055">
    <property type="entry name" value="HTH-TYPE TRANSCRIPTIONAL REGULATOR RUTR"/>
    <property type="match status" value="1"/>
</dbReference>
<dbReference type="Pfam" id="PF21597">
    <property type="entry name" value="TetR_C_43"/>
    <property type="match status" value="1"/>
</dbReference>
<keyword evidence="2 4" id="KW-0238">DNA-binding</keyword>
<evidence type="ECO:0000256" key="2">
    <source>
        <dbReference type="ARBA" id="ARBA00023125"/>
    </source>
</evidence>
<accession>A0A4Q9VP16</accession>
<dbReference type="InterPro" id="IPR050109">
    <property type="entry name" value="HTH-type_TetR-like_transc_reg"/>
</dbReference>
<dbReference type="GO" id="GO:0003700">
    <property type="term" value="F:DNA-binding transcription factor activity"/>
    <property type="evidence" value="ECO:0007669"/>
    <property type="project" value="TreeGrafter"/>
</dbReference>
<name>A0A4Q9VP16_9HYPH</name>
<organism evidence="6 7">
    <name type="scientific">Siculibacillus lacustris</name>
    <dbReference type="NCBI Taxonomy" id="1549641"/>
    <lineage>
        <taxon>Bacteria</taxon>
        <taxon>Pseudomonadati</taxon>
        <taxon>Pseudomonadota</taxon>
        <taxon>Alphaproteobacteria</taxon>
        <taxon>Hyphomicrobiales</taxon>
        <taxon>Ancalomicrobiaceae</taxon>
        <taxon>Siculibacillus</taxon>
    </lineage>
</organism>
<evidence type="ECO:0000256" key="4">
    <source>
        <dbReference type="PROSITE-ProRule" id="PRU00335"/>
    </source>
</evidence>
<evidence type="ECO:0000256" key="3">
    <source>
        <dbReference type="ARBA" id="ARBA00023163"/>
    </source>
</evidence>
<dbReference type="RefSeq" id="WP_131309760.1">
    <property type="nucleotide sequence ID" value="NZ_SJFN01000015.1"/>
</dbReference>
<keyword evidence="3" id="KW-0804">Transcription</keyword>
<dbReference type="OrthoDB" id="9795011at2"/>
<reference evidence="6 7" key="1">
    <citation type="submission" date="2019-02" db="EMBL/GenBank/DDBJ databases">
        <title>Siculibacillus lacustris gen. nov., sp. nov., a new rosette-forming bacterium isolated from a freshwater crater lake (Lake St. Ana, Romania).</title>
        <authorList>
            <person name="Felfoldi T."/>
            <person name="Marton Z."/>
            <person name="Szabo A."/>
            <person name="Mentes A."/>
            <person name="Boka K."/>
            <person name="Marialigeti K."/>
            <person name="Mathe I."/>
            <person name="Koncz M."/>
            <person name="Schumann P."/>
            <person name="Toth E."/>
        </authorList>
    </citation>
    <scope>NUCLEOTIDE SEQUENCE [LARGE SCALE GENOMIC DNA]</scope>
    <source>
        <strain evidence="6 7">SA-279</strain>
    </source>
</reference>
<feature type="DNA-binding region" description="H-T-H motif" evidence="4">
    <location>
        <begin position="37"/>
        <end position="56"/>
    </location>
</feature>
<dbReference type="PRINTS" id="PR00455">
    <property type="entry name" value="HTHTETR"/>
</dbReference>
<comment type="caution">
    <text evidence="6">The sequence shown here is derived from an EMBL/GenBank/DDBJ whole genome shotgun (WGS) entry which is preliminary data.</text>
</comment>
<dbReference type="PROSITE" id="PS50977">
    <property type="entry name" value="HTH_TETR_2"/>
    <property type="match status" value="1"/>
</dbReference>
<gene>
    <name evidence="6" type="ORF">EYW49_11745</name>
</gene>